<sequence>MRIQRTGTEILAGDWPAHPDQTALLEARGALVAWDVLADAGPAVRVDDPDRAAEWLWEVYGAEAAAGILGDATEVTVPEDGDWQVRDACRVVAQLTWVEAWWPASSAAGVPAVSLELLHAERAIATSVIEHLLDDDEATERALATASLTGDATLDTRLVALAEDYGVVPREAAVPTREEFALAAGGQDRAAGVTVLSGTVAVDWALVPAGVVDAAANAEWAVVRTGGSTYLEVAVALVAGARQPLAARFGQVDVDLDRIDDLGRLTGRAPVPATVLLMPPAQRVLTVYAPDFARPKESTEDDRARRDVIVEYARSRMEAASATRTERTAGQLGDGTS</sequence>
<reference evidence="2 3" key="1">
    <citation type="submission" date="2015-07" db="EMBL/GenBank/DDBJ databases">
        <title>Genome sequencing of Kibdelosporangium phytohabitans.</title>
        <authorList>
            <person name="Qin S."/>
            <person name="Xing K."/>
        </authorList>
    </citation>
    <scope>NUCLEOTIDE SEQUENCE [LARGE SCALE GENOMIC DNA]</scope>
    <source>
        <strain evidence="2 3">KLBMP1111</strain>
    </source>
</reference>
<dbReference type="OrthoDB" id="5124265at2"/>
<evidence type="ECO:0000256" key="1">
    <source>
        <dbReference type="SAM" id="MobiDB-lite"/>
    </source>
</evidence>
<dbReference type="Proteomes" id="UP000063699">
    <property type="component" value="Chromosome"/>
</dbReference>
<evidence type="ECO:0000313" key="3">
    <source>
        <dbReference type="Proteomes" id="UP000063699"/>
    </source>
</evidence>
<proteinExistence type="predicted"/>
<dbReference type="EMBL" id="CP012752">
    <property type="protein sequence ID" value="ALG09522.1"/>
    <property type="molecule type" value="Genomic_DNA"/>
</dbReference>
<dbReference type="AlphaFoldDB" id="A0A0N9I563"/>
<dbReference type="KEGG" id="kphy:AOZ06_23775"/>
<feature type="region of interest" description="Disordered" evidence="1">
    <location>
        <begin position="317"/>
        <end position="337"/>
    </location>
</feature>
<gene>
    <name evidence="2" type="ORF">AOZ06_23775</name>
</gene>
<organism evidence="2 3">
    <name type="scientific">Kibdelosporangium phytohabitans</name>
    <dbReference type="NCBI Taxonomy" id="860235"/>
    <lineage>
        <taxon>Bacteria</taxon>
        <taxon>Bacillati</taxon>
        <taxon>Actinomycetota</taxon>
        <taxon>Actinomycetes</taxon>
        <taxon>Pseudonocardiales</taxon>
        <taxon>Pseudonocardiaceae</taxon>
        <taxon>Kibdelosporangium</taxon>
    </lineage>
</organism>
<accession>A0A0N9I563</accession>
<dbReference type="RefSeq" id="WP_054291426.1">
    <property type="nucleotide sequence ID" value="NZ_CP012752.1"/>
</dbReference>
<keyword evidence="3" id="KW-1185">Reference proteome</keyword>
<protein>
    <submittedName>
        <fullName evidence="2">Uncharacterized protein</fullName>
    </submittedName>
</protein>
<evidence type="ECO:0000313" key="2">
    <source>
        <dbReference type="EMBL" id="ALG09522.1"/>
    </source>
</evidence>
<name>A0A0N9I563_9PSEU</name>
<dbReference type="STRING" id="860235.AOZ06_23775"/>